<accession>A0A179UM34</accession>
<proteinExistence type="predicted"/>
<keyword evidence="2" id="KW-1185">Reference proteome</keyword>
<evidence type="ECO:0000313" key="1">
    <source>
        <dbReference type="EMBL" id="OAT09136.1"/>
    </source>
</evidence>
<dbReference type="RefSeq" id="XP_031578661.1">
    <property type="nucleotide sequence ID" value="XM_031724946.1"/>
</dbReference>
<dbReference type="VEuPathDB" id="FungiDB:BDBG_17164"/>
<organism evidence="1 2">
    <name type="scientific">Blastomyces gilchristii (strain SLH14081)</name>
    <name type="common">Blastomyces dermatitidis</name>
    <dbReference type="NCBI Taxonomy" id="559298"/>
    <lineage>
        <taxon>Eukaryota</taxon>
        <taxon>Fungi</taxon>
        <taxon>Dikarya</taxon>
        <taxon>Ascomycota</taxon>
        <taxon>Pezizomycotina</taxon>
        <taxon>Eurotiomycetes</taxon>
        <taxon>Eurotiomycetidae</taxon>
        <taxon>Onygenales</taxon>
        <taxon>Ajellomycetaceae</taxon>
        <taxon>Blastomyces</taxon>
    </lineage>
</organism>
<dbReference type="AlphaFoldDB" id="A0A179UM34"/>
<name>A0A179UM34_BLAGS</name>
<reference evidence="2" key="1">
    <citation type="journal article" date="2015" name="PLoS Genet.">
        <title>The dynamic genome and transcriptome of the human fungal pathogen Blastomyces and close relative Emmonsia.</title>
        <authorList>
            <person name="Munoz J.F."/>
            <person name="Gauthier G.M."/>
            <person name="Desjardins C.A."/>
            <person name="Gallo J.E."/>
            <person name="Holder J."/>
            <person name="Sullivan T.D."/>
            <person name="Marty A.J."/>
            <person name="Carmen J.C."/>
            <person name="Chen Z."/>
            <person name="Ding L."/>
            <person name="Gujja S."/>
            <person name="Magrini V."/>
            <person name="Misas E."/>
            <person name="Mitreva M."/>
            <person name="Priest M."/>
            <person name="Saif S."/>
            <person name="Whiston E.A."/>
            <person name="Young S."/>
            <person name="Zeng Q."/>
            <person name="Goldman W.E."/>
            <person name="Mardis E.R."/>
            <person name="Taylor J.W."/>
            <person name="McEwen J.G."/>
            <person name="Clay O.K."/>
            <person name="Klein B.S."/>
            <person name="Cuomo C.A."/>
        </authorList>
    </citation>
    <scope>NUCLEOTIDE SEQUENCE [LARGE SCALE GENOMIC DNA]</scope>
    <source>
        <strain evidence="2">SLH14081</strain>
    </source>
</reference>
<dbReference type="Proteomes" id="UP000002038">
    <property type="component" value="Unassembled WGS sequence"/>
</dbReference>
<dbReference type="EMBL" id="GG657456">
    <property type="protein sequence ID" value="OAT09136.1"/>
    <property type="molecule type" value="Genomic_DNA"/>
</dbReference>
<dbReference type="KEGG" id="bgh:BDBG_17164"/>
<protein>
    <submittedName>
        <fullName evidence="1">Uncharacterized protein</fullName>
    </submittedName>
</protein>
<evidence type="ECO:0000313" key="2">
    <source>
        <dbReference type="Proteomes" id="UP000002038"/>
    </source>
</evidence>
<sequence>MLGYAKDKKISDFINLDTSDIFSELEEPLEPESPDEVTAEAKIAYDIKVTAWKIKYMKYEKLNEDYQDDVRTQYHDLCKALKNRGIEK</sequence>
<dbReference type="GeneID" id="42528974"/>
<gene>
    <name evidence="1" type="ORF">BDBG_17164</name>
</gene>